<dbReference type="GO" id="GO:0005975">
    <property type="term" value="P:carbohydrate metabolic process"/>
    <property type="evidence" value="ECO:0007669"/>
    <property type="project" value="InterPro"/>
</dbReference>
<sequence length="897" mass="104810">MSLSSSVVPRESFFLLAPLESLHSDDVKRVISLDDLIKLPREDSLEQFSIGEYKPAIVTNDLFSFFRFNNQKTYLIFIDKRSESDADLRRYNFFGLVGTFGKGKIVASSSKQAKKSLNLTNVLSNRGQAFVLELCELYEDYDESQDWWMRDVIYEVITASYQDSNNDGFGDIQGLRQRLDYIQSIRIKTIWLTPIYPSPWKDYGYDISNFCDIDPRFGTLDDFRQLVADVHSRNMRLILDFVPNHTSNEHTWFQAALRNDPNYVDYYVWHEGKNNGKDLPNNWLGPSGQRMWTYSPERKMYYLHQFLDCQPDLNLRNDKVLEELKRILRFWLDLGVDGFRADAVRHLIENDDFRDESLSKNAKDIDPNIFYDAYEHTETADRPESYALVRQWRRFLDNYAYDNCRDYLLFVTEAYHRDVQKVMDYYGANREERGSDVSINFLITYYLDKNGKEQHGLELDEQLTKWQTKVPEHAWSNWCLGSHDSGRVTSRLPSTELIDGFYMLLLLQSGTALLYYGDEIAMRNRPFTLEHPEEIVDITAFNYGEKYVEERTRDCQRTPMQWTSHSPHAGFTSTTATPYLPLADTWPELNVEQEEKAERSHLKLFRQLVKLRQQSPFYGGHQKKVLATKELYAFIRWLHSDIYLIVINQTMNGHEPITTDFVKLLKYPNKELLGEVVAKSTNIPDASPIGKEGNRIELNQLTLQSNESLVLRLLSSVLDIPLCIVLIFFQITSDGITIIAMNFIRVTVFYLVLVLTLAWTQAKPLHQSSSLSPSLNDLDGYIKYLLRMIGTENEYLRFLTYLKIYPPNHGTQLRRLYDELFSFDAYITDMTHMYEKYYAPDEILQLVDFYSSPLGKKTLALNIDVNQQMEDTMLNKITDYVFTAAEHNIHIPLPEIH</sequence>
<dbReference type="EMBL" id="CAJNOJ010000053">
    <property type="protein sequence ID" value="CAF0971900.1"/>
    <property type="molecule type" value="Genomic_DNA"/>
</dbReference>
<dbReference type="InterPro" id="IPR006047">
    <property type="entry name" value="GH13_cat_dom"/>
</dbReference>
<dbReference type="Pfam" id="PF09832">
    <property type="entry name" value="DUF2059"/>
    <property type="match status" value="1"/>
</dbReference>
<evidence type="ECO:0000313" key="4">
    <source>
        <dbReference type="Proteomes" id="UP000663852"/>
    </source>
</evidence>
<dbReference type="InterPro" id="IPR018637">
    <property type="entry name" value="DUF2059"/>
</dbReference>
<keyword evidence="1" id="KW-1133">Transmembrane helix</keyword>
<dbReference type="Gene3D" id="3.90.400.10">
    <property type="entry name" value="Oligo-1,6-glucosidase, Domain 2"/>
    <property type="match status" value="1"/>
</dbReference>
<organism evidence="3 4">
    <name type="scientific">Adineta ricciae</name>
    <name type="common">Rotifer</name>
    <dbReference type="NCBI Taxonomy" id="249248"/>
    <lineage>
        <taxon>Eukaryota</taxon>
        <taxon>Metazoa</taxon>
        <taxon>Spiralia</taxon>
        <taxon>Gnathifera</taxon>
        <taxon>Rotifera</taxon>
        <taxon>Eurotatoria</taxon>
        <taxon>Bdelloidea</taxon>
        <taxon>Adinetida</taxon>
        <taxon>Adinetidae</taxon>
        <taxon>Adineta</taxon>
    </lineage>
</organism>
<keyword evidence="1" id="KW-0812">Transmembrane</keyword>
<dbReference type="Pfam" id="PF00128">
    <property type="entry name" value="Alpha-amylase"/>
    <property type="match status" value="1"/>
</dbReference>
<dbReference type="Gene3D" id="3.20.20.80">
    <property type="entry name" value="Glycosidases"/>
    <property type="match status" value="1"/>
</dbReference>
<dbReference type="OrthoDB" id="1740265at2759"/>
<feature type="transmembrane region" description="Helical" evidence="1">
    <location>
        <begin position="735"/>
        <end position="759"/>
    </location>
</feature>
<evidence type="ECO:0000313" key="3">
    <source>
        <dbReference type="EMBL" id="CAF0971900.1"/>
    </source>
</evidence>
<evidence type="ECO:0000259" key="2">
    <source>
        <dbReference type="SMART" id="SM00642"/>
    </source>
</evidence>
<dbReference type="PANTHER" id="PTHR10357:SF179">
    <property type="entry name" value="NEUTRAL AND BASIC AMINO ACID TRANSPORT PROTEIN RBAT"/>
    <property type="match status" value="1"/>
</dbReference>
<feature type="domain" description="Glycosyl hydrolase family 13 catalytic" evidence="2">
    <location>
        <begin position="155"/>
        <end position="557"/>
    </location>
</feature>
<name>A0A814EPB1_ADIRI</name>
<dbReference type="SUPFAM" id="SSF51445">
    <property type="entry name" value="(Trans)glycosidases"/>
    <property type="match status" value="1"/>
</dbReference>
<dbReference type="InterPro" id="IPR045857">
    <property type="entry name" value="O16G_dom_2"/>
</dbReference>
<evidence type="ECO:0000256" key="1">
    <source>
        <dbReference type="SAM" id="Phobius"/>
    </source>
</evidence>
<protein>
    <recommendedName>
        <fullName evidence="2">Glycosyl hydrolase family 13 catalytic domain-containing protein</fullName>
    </recommendedName>
</protein>
<keyword evidence="1" id="KW-0472">Membrane</keyword>
<reference evidence="3" key="1">
    <citation type="submission" date="2021-02" db="EMBL/GenBank/DDBJ databases">
        <authorList>
            <person name="Nowell W R."/>
        </authorList>
    </citation>
    <scope>NUCLEOTIDE SEQUENCE</scope>
</reference>
<dbReference type="PANTHER" id="PTHR10357">
    <property type="entry name" value="ALPHA-AMYLASE FAMILY MEMBER"/>
    <property type="match status" value="1"/>
</dbReference>
<dbReference type="Proteomes" id="UP000663852">
    <property type="component" value="Unassembled WGS sequence"/>
</dbReference>
<dbReference type="AlphaFoldDB" id="A0A814EPB1"/>
<dbReference type="InterPro" id="IPR017853">
    <property type="entry name" value="GH"/>
</dbReference>
<comment type="caution">
    <text evidence="3">The sequence shown here is derived from an EMBL/GenBank/DDBJ whole genome shotgun (WGS) entry which is preliminary data.</text>
</comment>
<proteinExistence type="predicted"/>
<dbReference type="SMART" id="SM00642">
    <property type="entry name" value="Aamy"/>
    <property type="match status" value="1"/>
</dbReference>
<feature type="transmembrane region" description="Helical" evidence="1">
    <location>
        <begin position="709"/>
        <end position="729"/>
    </location>
</feature>
<gene>
    <name evidence="3" type="ORF">EDS130_LOCUS13414</name>
</gene>
<accession>A0A814EPB1</accession>